<organism evidence="2 3">
    <name type="scientific">Pseudonocardia broussonetiae</name>
    <dbReference type="NCBI Taxonomy" id="2736640"/>
    <lineage>
        <taxon>Bacteria</taxon>
        <taxon>Bacillati</taxon>
        <taxon>Actinomycetota</taxon>
        <taxon>Actinomycetes</taxon>
        <taxon>Pseudonocardiales</taxon>
        <taxon>Pseudonocardiaceae</taxon>
        <taxon>Pseudonocardia</taxon>
    </lineage>
</organism>
<feature type="compositionally biased region" description="Gly residues" evidence="1">
    <location>
        <begin position="389"/>
        <end position="398"/>
    </location>
</feature>
<gene>
    <name evidence="2" type="ORF">HOP40_20710</name>
</gene>
<evidence type="ECO:0000313" key="2">
    <source>
        <dbReference type="EMBL" id="QJY44414.1"/>
    </source>
</evidence>
<feature type="compositionally biased region" description="Basic residues" evidence="1">
    <location>
        <begin position="372"/>
        <end position="388"/>
    </location>
</feature>
<dbReference type="EMBL" id="CP053564">
    <property type="protein sequence ID" value="QJY44414.1"/>
    <property type="molecule type" value="Genomic_DNA"/>
</dbReference>
<protein>
    <submittedName>
        <fullName evidence="2">Uncharacterized protein</fullName>
    </submittedName>
</protein>
<accession>A0A6M6J998</accession>
<dbReference type="Proteomes" id="UP000505377">
    <property type="component" value="Chromosome"/>
</dbReference>
<feature type="region of interest" description="Disordered" evidence="1">
    <location>
        <begin position="353"/>
        <end position="443"/>
    </location>
</feature>
<feature type="compositionally biased region" description="Low complexity" evidence="1">
    <location>
        <begin position="353"/>
        <end position="371"/>
    </location>
</feature>
<keyword evidence="3" id="KW-1185">Reference proteome</keyword>
<dbReference type="KEGG" id="pbro:HOP40_20710"/>
<dbReference type="AlphaFoldDB" id="A0A6M6J998"/>
<reference evidence="2 3" key="1">
    <citation type="submission" date="2020-05" db="EMBL/GenBank/DDBJ databases">
        <authorList>
            <person name="Mo P."/>
        </authorList>
    </citation>
    <scope>NUCLEOTIDE SEQUENCE [LARGE SCALE GENOMIC DNA]</scope>
    <source>
        <strain evidence="2 3">Gen01</strain>
    </source>
</reference>
<sequence length="529" mass="54823">MDDLDLGLAVPAAVHLDGDRVAGAQAVGVGVELGPAGSLRVEPQPADLRGSGVVVGVEHPHSLSGEFGDGVGDLAGVGALVAKPLGDVHELRGLLGRGHGERLDRLDIRSVRTVELGDDRDLVQGEVVALHRRGGELAARDRGGLLHSGGRDVGAAGDLAGGQPEVEQLLVRPDLVDLAGPGAVLVLLELINDPVDHLGTVIGVRVVAGSAGLDQHRDSRAAGLDRGEGAALALAHHQRALAVAADDDRFPDTTVGDRAQERAVQRDVAAHVRADDQRPRIDMQQLADRLVVAGGYVGVGRLSRVTGLGAGGGGVGSRVGSVRVVDGRRVVDSREGGDGLVGVDDEGHGWLLGGWPERGSSGSRPGAGRTRPGQRRPRRRGFRLRHSGRTGGGPGVTGSGRRCAGSLRWRRPGSSAVAAGRRCQSATPRTPGRPRRRQTIKTGITIKPTARRHHPPCSPDPVDRLLTQLHLGGNGCAGSSATPARAPGPADGRRQLVTVDSDPGRLRRARQGGPQPLGGASQPSLRPRR</sequence>
<name>A0A6M6J998_9PSEU</name>
<feature type="region of interest" description="Disordered" evidence="1">
    <location>
        <begin position="470"/>
        <end position="529"/>
    </location>
</feature>
<evidence type="ECO:0000256" key="1">
    <source>
        <dbReference type="SAM" id="MobiDB-lite"/>
    </source>
</evidence>
<evidence type="ECO:0000313" key="3">
    <source>
        <dbReference type="Proteomes" id="UP000505377"/>
    </source>
</evidence>
<proteinExistence type="predicted"/>